<evidence type="ECO:0000313" key="1">
    <source>
        <dbReference type="EMBL" id="MDV3443987.1"/>
    </source>
</evidence>
<feature type="non-terminal residue" evidence="1">
    <location>
        <position position="71"/>
    </location>
</feature>
<accession>A0ABU3Y1F0</accession>
<evidence type="ECO:0000313" key="2">
    <source>
        <dbReference type="Proteomes" id="UP001273935"/>
    </source>
</evidence>
<comment type="caution">
    <text evidence="1">The sequence shown here is derived from an EMBL/GenBank/DDBJ whole genome shotgun (WGS) entry which is preliminary data.</text>
</comment>
<sequence length="71" mass="7616">WKAGFYVRFGGDTLQFGPTFNAKPEDLDRVFDAVGQAAVADVDHVLGALQAVQGLLEVRSQLGGLLDEVLL</sequence>
<protein>
    <submittedName>
        <fullName evidence="1">Uncharacterized protein</fullName>
    </submittedName>
</protein>
<dbReference type="Proteomes" id="UP001273935">
    <property type="component" value="Unassembled WGS sequence"/>
</dbReference>
<gene>
    <name evidence="1" type="ORF">R0G64_32080</name>
</gene>
<name>A0ABU3Y1F0_9GAMM</name>
<feature type="non-terminal residue" evidence="1">
    <location>
        <position position="1"/>
    </location>
</feature>
<organism evidence="1 2">
    <name type="scientific">Metapseudomonas otitidis</name>
    <dbReference type="NCBI Taxonomy" id="319939"/>
    <lineage>
        <taxon>Bacteria</taxon>
        <taxon>Pseudomonadati</taxon>
        <taxon>Pseudomonadota</taxon>
        <taxon>Gammaproteobacteria</taxon>
        <taxon>Pseudomonadales</taxon>
        <taxon>Pseudomonadaceae</taxon>
        <taxon>Metapseudomonas</taxon>
    </lineage>
</organism>
<proteinExistence type="predicted"/>
<keyword evidence="2" id="KW-1185">Reference proteome</keyword>
<reference evidence="1 2" key="1">
    <citation type="submission" date="2023-10" db="EMBL/GenBank/DDBJ databases">
        <title>Pseudomonas otitidis isolated from a paediatric patient with cystic fibrosis in Chile.</title>
        <authorList>
            <person name="Amsteins-Romero L."/>
            <person name="Opazo-Capurro A."/>
            <person name="Matus-Kohler M."/>
            <person name="Gonzalez-Rocha G."/>
        </authorList>
    </citation>
    <scope>NUCLEOTIDE SEQUENCE [LARGE SCALE GENOMIC DNA]</scope>
    <source>
        <strain evidence="1 2">P-714</strain>
    </source>
</reference>
<dbReference type="EMBL" id="JAWJUL010000514">
    <property type="protein sequence ID" value="MDV3443987.1"/>
    <property type="molecule type" value="Genomic_DNA"/>
</dbReference>
<dbReference type="RefSeq" id="WP_317234909.1">
    <property type="nucleotide sequence ID" value="NZ_JAWJUL010000514.1"/>
</dbReference>